<organism evidence="1 2">
    <name type="scientific">Mycobacterium phage YungJamal</name>
    <dbReference type="NCBI Taxonomy" id="1505226"/>
    <lineage>
        <taxon>Viruses</taxon>
        <taxon>Duplodnaviria</taxon>
        <taxon>Heunggongvirae</taxon>
        <taxon>Uroviricota</taxon>
        <taxon>Caudoviricetes</taxon>
        <taxon>Corndogvirus</taxon>
        <taxon>Mycobacterium phage Corndog</taxon>
    </lineage>
</organism>
<evidence type="ECO:0000313" key="1">
    <source>
        <dbReference type="EMBL" id="AII28323.1"/>
    </source>
</evidence>
<dbReference type="Proteomes" id="UP000028668">
    <property type="component" value="Segment"/>
</dbReference>
<reference evidence="1" key="1">
    <citation type="submission" date="2014-05" db="EMBL/GenBank/DDBJ databases">
        <authorList>
            <person name="Pacey E."/>
            <person name="Bowman C.A."/>
            <person name="Russell D.A."/>
            <person name="Pope W.H."/>
            <person name="Jacobs-Sera D."/>
            <person name="Hendrix R.W."/>
            <person name="Hatfull G.F."/>
        </authorList>
    </citation>
    <scope>NUCLEOTIDE SEQUENCE [LARGE SCALE GENOMIC DNA]</scope>
</reference>
<name>A0A076G9H7_BPMCO</name>
<sequence length="241" mass="28256">MDGHTKAQLETLEQIFATEEELHPDLQPWLEDDGPFGTCLKHPLVYSIVHTPQLNALVNRQYTQKTEELRKARDEGEWQYYVWLHERPWRAEAFGHISWRLDGPEYWELLGRVWSDTENAWQYRSEWRDYLSADPEGREMMSTPEVRCVFTRPPETGGLLPMTRVYRGYCHDDGADGFSWTLDKARARWFATRLRESGDPPGRIIAGFVAKEHVIAYITSRDEQEIVCFPEHVVDKEVEDA</sequence>
<dbReference type="EMBL" id="KJ829260">
    <property type="protein sequence ID" value="AII28323.1"/>
    <property type="molecule type" value="Genomic_DNA"/>
</dbReference>
<protein>
    <submittedName>
        <fullName evidence="1">Uncharacterized protein</fullName>
    </submittedName>
</protein>
<accession>A0A076G9H7</accession>
<evidence type="ECO:0000313" key="2">
    <source>
        <dbReference type="Proteomes" id="UP000028668"/>
    </source>
</evidence>
<proteinExistence type="predicted"/>
<gene>
    <name evidence="1" type="primary">84</name>
    <name evidence="1" type="ORF">PBI_YUNGJAMAL_84</name>
</gene>